<organism evidence="3 4">
    <name type="scientific">Oryza rufipogon</name>
    <name type="common">Brownbeard rice</name>
    <name type="synonym">Asian wild rice</name>
    <dbReference type="NCBI Taxonomy" id="4529"/>
    <lineage>
        <taxon>Eukaryota</taxon>
        <taxon>Viridiplantae</taxon>
        <taxon>Streptophyta</taxon>
        <taxon>Embryophyta</taxon>
        <taxon>Tracheophyta</taxon>
        <taxon>Spermatophyta</taxon>
        <taxon>Magnoliopsida</taxon>
        <taxon>Liliopsida</taxon>
        <taxon>Poales</taxon>
        <taxon>Poaceae</taxon>
        <taxon>BOP clade</taxon>
        <taxon>Oryzoideae</taxon>
        <taxon>Oryzeae</taxon>
        <taxon>Oryzinae</taxon>
        <taxon>Oryza</taxon>
    </lineage>
</organism>
<dbReference type="AlphaFoldDB" id="A0A0E0R5G3"/>
<evidence type="ECO:0000256" key="1">
    <source>
        <dbReference type="SAM" id="MobiDB-lite"/>
    </source>
</evidence>
<feature type="region of interest" description="Disordered" evidence="1">
    <location>
        <begin position="58"/>
        <end position="86"/>
    </location>
</feature>
<reference evidence="4" key="1">
    <citation type="submission" date="2013-06" db="EMBL/GenBank/DDBJ databases">
        <authorList>
            <person name="Zhao Q."/>
        </authorList>
    </citation>
    <scope>NUCLEOTIDE SEQUENCE</scope>
    <source>
        <strain evidence="4">cv. W1943</strain>
    </source>
</reference>
<keyword evidence="2" id="KW-0812">Transmembrane</keyword>
<evidence type="ECO:0000313" key="4">
    <source>
        <dbReference type="Proteomes" id="UP000008022"/>
    </source>
</evidence>
<keyword evidence="2" id="KW-1133">Transmembrane helix</keyword>
<evidence type="ECO:0000256" key="2">
    <source>
        <dbReference type="SAM" id="Phobius"/>
    </source>
</evidence>
<dbReference type="STRING" id="4529.A0A0E0R5G3"/>
<dbReference type="EnsemblPlants" id="ORUFI11G06140.1">
    <property type="protein sequence ID" value="ORUFI11G06140.1"/>
    <property type="gene ID" value="ORUFI11G06140"/>
</dbReference>
<sequence length="162" mass="18549">MPPSIWRYSTALSAVNPSMWSRAFHLFVLPWQAPGQEQVPPLRHGHCVQPLLRRGVNPEVHPGALPQRQLRPRRQDSLPRQRQARGRGRVTAPCFCPEPRCGFAGATSSLLTHFTGGHGWPPATEFRRARTFDLQVQEGKRVLRYHILIFVSGFINYLINYY</sequence>
<accession>A0A0E0R5G3</accession>
<evidence type="ECO:0000313" key="3">
    <source>
        <dbReference type="EnsemblPlants" id="ORUFI11G06140.1"/>
    </source>
</evidence>
<reference evidence="3" key="2">
    <citation type="submission" date="2015-06" db="UniProtKB">
        <authorList>
            <consortium name="EnsemblPlants"/>
        </authorList>
    </citation>
    <scope>IDENTIFICATION</scope>
</reference>
<dbReference type="SUPFAM" id="SSF49599">
    <property type="entry name" value="TRAF domain-like"/>
    <property type="match status" value="1"/>
</dbReference>
<dbReference type="Gramene" id="ORUFI11G06140.1">
    <property type="protein sequence ID" value="ORUFI11G06140.1"/>
    <property type="gene ID" value="ORUFI11G06140"/>
</dbReference>
<keyword evidence="2" id="KW-0472">Membrane</keyword>
<protein>
    <submittedName>
        <fullName evidence="3">Uncharacterized protein</fullName>
    </submittedName>
</protein>
<dbReference type="HOGENOM" id="CLU_1638132_0_0_1"/>
<proteinExistence type="predicted"/>
<dbReference type="Proteomes" id="UP000008022">
    <property type="component" value="Unassembled WGS sequence"/>
</dbReference>
<keyword evidence="4" id="KW-1185">Reference proteome</keyword>
<name>A0A0E0R5G3_ORYRU</name>
<feature type="transmembrane region" description="Helical" evidence="2">
    <location>
        <begin position="142"/>
        <end position="159"/>
    </location>
</feature>